<reference evidence="1" key="1">
    <citation type="journal article" date="2016" name="Nat. Genet.">
        <title>A high-quality carrot genome assembly provides new insights into carotenoid accumulation and asterid genome evolution.</title>
        <authorList>
            <person name="Iorizzo M."/>
            <person name="Ellison S."/>
            <person name="Senalik D."/>
            <person name="Zeng P."/>
            <person name="Satapoomin P."/>
            <person name="Huang J."/>
            <person name="Bowman M."/>
            <person name="Iovene M."/>
            <person name="Sanseverino W."/>
            <person name="Cavagnaro P."/>
            <person name="Yildiz M."/>
            <person name="Macko-Podgorni A."/>
            <person name="Moranska E."/>
            <person name="Grzebelus E."/>
            <person name="Grzebelus D."/>
            <person name="Ashrafi H."/>
            <person name="Zheng Z."/>
            <person name="Cheng S."/>
            <person name="Spooner D."/>
            <person name="Van Deynze A."/>
            <person name="Simon P."/>
        </authorList>
    </citation>
    <scope>NUCLEOTIDE SEQUENCE [LARGE SCALE GENOMIC DNA]</scope>
    <source>
        <tissue evidence="1">Leaf</tissue>
    </source>
</reference>
<dbReference type="Gramene" id="KZN02483">
    <property type="protein sequence ID" value="KZN02483"/>
    <property type="gene ID" value="DCAR_011237"/>
</dbReference>
<dbReference type="Pfam" id="PF10178">
    <property type="entry name" value="PAC3"/>
    <property type="match status" value="1"/>
</dbReference>
<dbReference type="PANTHER" id="PTHR31051:SF1">
    <property type="entry name" value="PROTEASOME ASSEMBLY CHAPERONE 3"/>
    <property type="match status" value="1"/>
</dbReference>
<proteinExistence type="predicted"/>
<evidence type="ECO:0000313" key="1">
    <source>
        <dbReference type="EMBL" id="KZN02483.1"/>
    </source>
</evidence>
<protein>
    <submittedName>
        <fullName evidence="1">Uncharacterized protein</fullName>
    </submittedName>
</protein>
<dbReference type="InterPro" id="IPR053720">
    <property type="entry name" value="Psm_Assembly_Chaperone"/>
</dbReference>
<dbReference type="GO" id="GO:0043248">
    <property type="term" value="P:proteasome assembly"/>
    <property type="evidence" value="ECO:0007669"/>
    <property type="project" value="InterPro"/>
</dbReference>
<sequence length="144" mass="15756">MDASELGFPVRHKKLSVDITLSCRACTSPELGARARVSHVNQVIATQIGSLGTIINARKEEGVLTNPTFHVSVIFGKRDEPVLVACARQLIEHISNSGSSRPLILSLGLKDHSLDKYLTSELSDGAQIQNLFVYYILVVLILFI</sequence>
<dbReference type="PANTHER" id="PTHR31051">
    <property type="entry name" value="PROTEASOME ASSEMBLY CHAPERONE 3"/>
    <property type="match status" value="1"/>
</dbReference>
<gene>
    <name evidence="1" type="ORF">DCAR_011237</name>
</gene>
<comment type="caution">
    <text evidence="1">The sequence shown here is derived from an EMBL/GenBank/DDBJ whole genome shotgun (WGS) entry which is preliminary data.</text>
</comment>
<accession>A0A162AKM1</accession>
<dbReference type="EMBL" id="LNRQ01000003">
    <property type="protein sequence ID" value="KZN02483.1"/>
    <property type="molecule type" value="Genomic_DNA"/>
</dbReference>
<dbReference type="AlphaFoldDB" id="A0A162AKM1"/>
<dbReference type="STRING" id="79200.A0A162AKM1"/>
<organism evidence="1">
    <name type="scientific">Daucus carota subsp. sativus</name>
    <name type="common">Carrot</name>
    <dbReference type="NCBI Taxonomy" id="79200"/>
    <lineage>
        <taxon>Eukaryota</taxon>
        <taxon>Viridiplantae</taxon>
        <taxon>Streptophyta</taxon>
        <taxon>Embryophyta</taxon>
        <taxon>Tracheophyta</taxon>
        <taxon>Spermatophyta</taxon>
        <taxon>Magnoliopsida</taxon>
        <taxon>eudicotyledons</taxon>
        <taxon>Gunneridae</taxon>
        <taxon>Pentapetalae</taxon>
        <taxon>asterids</taxon>
        <taxon>campanulids</taxon>
        <taxon>Apiales</taxon>
        <taxon>Apiaceae</taxon>
        <taxon>Apioideae</taxon>
        <taxon>Scandiceae</taxon>
        <taxon>Daucinae</taxon>
        <taxon>Daucus</taxon>
        <taxon>Daucus sect. Daucus</taxon>
    </lineage>
</organism>
<dbReference type="Gene3D" id="3.30.230.90">
    <property type="match status" value="1"/>
</dbReference>
<dbReference type="InterPro" id="IPR018788">
    <property type="entry name" value="Proteasome_assmbl_chp_3"/>
</dbReference>
<name>A0A162AKM1_DAUCS</name>